<dbReference type="OrthoDB" id="8368662at2"/>
<dbReference type="RefSeq" id="WP_076444991.1">
    <property type="nucleotide sequence ID" value="NZ_FTOQ01000001.1"/>
</dbReference>
<dbReference type="InterPro" id="IPR011010">
    <property type="entry name" value="DNA_brk_join_enz"/>
</dbReference>
<evidence type="ECO:0000313" key="4">
    <source>
        <dbReference type="Proteomes" id="UP000186684"/>
    </source>
</evidence>
<dbReference type="GO" id="GO:0015074">
    <property type="term" value="P:DNA integration"/>
    <property type="evidence" value="ECO:0007669"/>
    <property type="project" value="InterPro"/>
</dbReference>
<dbReference type="STRING" id="633194.SAMN05421759_101702"/>
<feature type="domain" description="Tyr recombinase" evidence="2">
    <location>
        <begin position="168"/>
        <end position="386"/>
    </location>
</feature>
<dbReference type="InterPro" id="IPR013762">
    <property type="entry name" value="Integrase-like_cat_sf"/>
</dbReference>
<dbReference type="Proteomes" id="UP000186684">
    <property type="component" value="Unassembled WGS sequence"/>
</dbReference>
<reference evidence="4" key="1">
    <citation type="submission" date="2017-01" db="EMBL/GenBank/DDBJ databases">
        <authorList>
            <person name="Varghese N."/>
            <person name="Submissions S."/>
        </authorList>
    </citation>
    <scope>NUCLEOTIDE SEQUENCE [LARGE SCALE GENOMIC DNA]</scope>
    <source>
        <strain evidence="4">DSM 29430</strain>
    </source>
</reference>
<gene>
    <name evidence="3" type="ORF">SAMN05421759_101702</name>
</gene>
<keyword evidence="4" id="KW-1185">Reference proteome</keyword>
<evidence type="ECO:0000259" key="2">
    <source>
        <dbReference type="PROSITE" id="PS51898"/>
    </source>
</evidence>
<dbReference type="PROSITE" id="PS51898">
    <property type="entry name" value="TYR_RECOMBINASE"/>
    <property type="match status" value="1"/>
</dbReference>
<proteinExistence type="predicted"/>
<dbReference type="CDD" id="cd00397">
    <property type="entry name" value="DNA_BRE_C"/>
    <property type="match status" value="1"/>
</dbReference>
<evidence type="ECO:0000313" key="3">
    <source>
        <dbReference type="EMBL" id="SIS60241.1"/>
    </source>
</evidence>
<evidence type="ECO:0000256" key="1">
    <source>
        <dbReference type="ARBA" id="ARBA00023172"/>
    </source>
</evidence>
<keyword evidence="1" id="KW-0233">DNA recombination</keyword>
<dbReference type="InterPro" id="IPR002104">
    <property type="entry name" value="Integrase_catalytic"/>
</dbReference>
<name>A0A1N7KF73_9RHOB</name>
<organism evidence="3 4">
    <name type="scientific">Roseivivax lentus</name>
    <dbReference type="NCBI Taxonomy" id="633194"/>
    <lineage>
        <taxon>Bacteria</taxon>
        <taxon>Pseudomonadati</taxon>
        <taxon>Pseudomonadota</taxon>
        <taxon>Alphaproteobacteria</taxon>
        <taxon>Rhodobacterales</taxon>
        <taxon>Roseobacteraceae</taxon>
        <taxon>Roseivivax</taxon>
    </lineage>
</organism>
<dbReference type="EMBL" id="FTOQ01000001">
    <property type="protein sequence ID" value="SIS60241.1"/>
    <property type="molecule type" value="Genomic_DNA"/>
</dbReference>
<accession>A0A1N7KF73</accession>
<dbReference type="GO" id="GO:0006310">
    <property type="term" value="P:DNA recombination"/>
    <property type="evidence" value="ECO:0007669"/>
    <property type="project" value="UniProtKB-KW"/>
</dbReference>
<dbReference type="GO" id="GO:0003677">
    <property type="term" value="F:DNA binding"/>
    <property type="evidence" value="ECO:0007669"/>
    <property type="project" value="InterPro"/>
</dbReference>
<sequence>MIYDEIAGYWIGVDGKRFVRNEFDPTRPTLIVVTEHAWSGHHINKTFTLTWPDTIDPTLKQAIENVMKYQMRRRSPSSLSKMRNVVAQIVAAQPPGLPFDADDLLDPDVIRHVWDSTRPSVRPWLRTLIVDLAETVDPGAAGDIALMMSAWKANRSLRWKRAVLEWDPEQGSLTSAELELLRRYLKPPRIERTSAHFARLFTWLTLTTLRRPSQLIKMDAKALRRITTHIGTTADLRIPGVKGQTGQDGRWLPIPTALADDIDDYRRRVRDALEWADASNMDVLDACLLPLISHERMPEQRIFAPYGAQAKGAVQNWIKSLRLVSPRTEHPLKINLRRIRHTGATHLAMQGYPLDLISDVLEHSNPASTRFYVDAVGAEYLPAFEAADRNLGGRFSMLRAAWFNGRVVDPSDAPYRPIVVPDGQVPAVVGACGKEGTCPVHPLFSCYSCEHFLAFRSADHQKVLDFVEAEYERWRAVETSNSRSKAIKDFDRIAAGVRDVMDLIARGEADDGR</sequence>
<dbReference type="AlphaFoldDB" id="A0A1N7KF73"/>
<dbReference type="Gene3D" id="1.10.443.10">
    <property type="entry name" value="Intergrase catalytic core"/>
    <property type="match status" value="1"/>
</dbReference>
<protein>
    <submittedName>
        <fullName evidence="3">Phage integrase family protein</fullName>
    </submittedName>
</protein>
<dbReference type="SUPFAM" id="SSF56349">
    <property type="entry name" value="DNA breaking-rejoining enzymes"/>
    <property type="match status" value="1"/>
</dbReference>